<evidence type="ECO:0000313" key="5">
    <source>
        <dbReference type="EMBL" id="QPH54040.1"/>
    </source>
</evidence>
<reference evidence="5 6" key="1">
    <citation type="submission" date="2020-11" db="EMBL/GenBank/DDBJ databases">
        <title>Description of Pontivivens ytuae sp. nov. isolated from deep sea sediment of Mariana Trench.</title>
        <authorList>
            <person name="Wang Z."/>
            <person name="Sun Q.-L."/>
            <person name="Xu X.-D."/>
            <person name="Tang Y.-Z."/>
            <person name="Zhang J."/>
        </authorList>
    </citation>
    <scope>NUCLEOTIDE SEQUENCE [LARGE SCALE GENOMIC DNA]</scope>
    <source>
        <strain evidence="5 6">MT2928</strain>
    </source>
</reference>
<evidence type="ECO:0000259" key="4">
    <source>
        <dbReference type="Pfam" id="PF02872"/>
    </source>
</evidence>
<dbReference type="InterPro" id="IPR029052">
    <property type="entry name" value="Metallo-depent_PP-like"/>
</dbReference>
<protein>
    <submittedName>
        <fullName evidence="5">5'-nucleotidase C-terminal domain-containing protein</fullName>
    </submittedName>
</protein>
<evidence type="ECO:0000313" key="6">
    <source>
        <dbReference type="Proteomes" id="UP000594800"/>
    </source>
</evidence>
<feature type="domain" description="Calcineurin-like phosphoesterase" evidence="3">
    <location>
        <begin position="14"/>
        <end position="242"/>
    </location>
</feature>
<dbReference type="InterPro" id="IPR036907">
    <property type="entry name" value="5'-Nucleotdase_C_sf"/>
</dbReference>
<feature type="domain" description="5'-Nucleotidase C-terminal" evidence="4">
    <location>
        <begin position="362"/>
        <end position="521"/>
    </location>
</feature>
<dbReference type="PANTHER" id="PTHR11575">
    <property type="entry name" value="5'-NUCLEOTIDASE-RELATED"/>
    <property type="match status" value="1"/>
</dbReference>
<dbReference type="Pfam" id="PF02872">
    <property type="entry name" value="5_nucleotid_C"/>
    <property type="match status" value="1"/>
</dbReference>
<dbReference type="SUPFAM" id="SSF55816">
    <property type="entry name" value="5'-nucleotidase (syn. UDP-sugar hydrolase), C-terminal domain"/>
    <property type="match status" value="1"/>
</dbReference>
<name>A0A7S9LSA5_9RHOB</name>
<dbReference type="RefSeq" id="WP_196103249.1">
    <property type="nucleotide sequence ID" value="NZ_CP064942.1"/>
</dbReference>
<dbReference type="PANTHER" id="PTHR11575:SF6">
    <property type="entry name" value="2',3'-CYCLIC-NUCLEOTIDE 2'-PHOSPHODIESTERASE_3'-NUCLEOTIDASE"/>
    <property type="match status" value="1"/>
</dbReference>
<dbReference type="InterPro" id="IPR008334">
    <property type="entry name" value="5'-Nucleotdase_C"/>
</dbReference>
<evidence type="ECO:0000256" key="1">
    <source>
        <dbReference type="ARBA" id="ARBA00022729"/>
    </source>
</evidence>
<dbReference type="PRINTS" id="PR01607">
    <property type="entry name" value="APYRASEFAMLY"/>
</dbReference>
<keyword evidence="2" id="KW-0547">Nucleotide-binding</keyword>
<dbReference type="Gene3D" id="3.90.780.10">
    <property type="entry name" value="5'-Nucleotidase, C-terminal domain"/>
    <property type="match status" value="1"/>
</dbReference>
<comment type="similarity">
    <text evidence="2">Belongs to the 5'-nucleotidase family.</text>
</comment>
<gene>
    <name evidence="5" type="ORF">I0K15_20085</name>
</gene>
<evidence type="ECO:0000256" key="2">
    <source>
        <dbReference type="RuleBase" id="RU362119"/>
    </source>
</evidence>
<sequence length="603" mass="64497">MEAENDRTVKARLRLIATTDLHMSMTAEPLPGAANGTAGLAGLATAIEAARCEASTASLLFDVGDTLQGNAMADYIAQLCSDQPHPIYSAFNALGYDAVTFGNHDVDFGLDIFDGFRGALSAPMVNANMTRRDGGPGWRAFEIIEKEIAPGSTVRIGVTGVLPPRVMRWNRHHLHDRAEVAPCADAVEAVLPQIRAAGADLVVVLAHCGIVPPGHPDEDEQAALAIAALPGVDVVLCGHQHRTFPGQDIPPLGDRIDPIRGTLDEKPAIMAGWNGEKIGVLDLELEKANGAWRVAGHHTGFRVAGAPDRRVVDLAAPYLEATRDRLSEPLGRTSVPLDTTLAALADSAAVRVMRAAFEAAGKAALATDTPVIAAASPFRTGGRSGPQAFTRIRAGTLTRGDVADLCPYPNRMVAISATGRDVVDWLEMAAIHFETLSATGPTRRLLQPDVPGYNFDSLSGLSYEIDATQPPRFDVGGMLLDPTARRVRNLMRDGRPVRDEERFVVVVSSYRAGGGGNYRHLPNLPLVHDDLGLMSDIVANWVSAQPEGISLPLPVWRHAPSQPVEADLRTGAPLEIGGTIPPLRPLGETVEGWRDWRVTLGRR</sequence>
<dbReference type="GO" id="GO:0016787">
    <property type="term" value="F:hydrolase activity"/>
    <property type="evidence" value="ECO:0007669"/>
    <property type="project" value="UniProtKB-KW"/>
</dbReference>
<dbReference type="AlphaFoldDB" id="A0A7S9LSA5"/>
<keyword evidence="2" id="KW-0378">Hydrolase</keyword>
<organism evidence="5 6">
    <name type="scientific">Pontivivens ytuae</name>
    <dbReference type="NCBI Taxonomy" id="2789856"/>
    <lineage>
        <taxon>Bacteria</taxon>
        <taxon>Pseudomonadati</taxon>
        <taxon>Pseudomonadota</taxon>
        <taxon>Alphaproteobacteria</taxon>
        <taxon>Rhodobacterales</taxon>
        <taxon>Paracoccaceae</taxon>
        <taxon>Pontivivens</taxon>
    </lineage>
</organism>
<accession>A0A7S9LSA5</accession>
<dbReference type="SUPFAM" id="SSF56300">
    <property type="entry name" value="Metallo-dependent phosphatases"/>
    <property type="match status" value="1"/>
</dbReference>
<dbReference type="Gene3D" id="3.60.21.10">
    <property type="match status" value="1"/>
</dbReference>
<dbReference type="InterPro" id="IPR004843">
    <property type="entry name" value="Calcineurin-like_PHP"/>
</dbReference>
<dbReference type="EMBL" id="CP064942">
    <property type="protein sequence ID" value="QPH54040.1"/>
    <property type="molecule type" value="Genomic_DNA"/>
</dbReference>
<dbReference type="GO" id="GO:0000166">
    <property type="term" value="F:nucleotide binding"/>
    <property type="evidence" value="ECO:0007669"/>
    <property type="project" value="UniProtKB-KW"/>
</dbReference>
<dbReference type="KEGG" id="poz:I0K15_20085"/>
<dbReference type="Pfam" id="PF00149">
    <property type="entry name" value="Metallophos"/>
    <property type="match status" value="1"/>
</dbReference>
<dbReference type="Proteomes" id="UP000594800">
    <property type="component" value="Chromosome"/>
</dbReference>
<dbReference type="GO" id="GO:0009166">
    <property type="term" value="P:nucleotide catabolic process"/>
    <property type="evidence" value="ECO:0007669"/>
    <property type="project" value="InterPro"/>
</dbReference>
<dbReference type="GO" id="GO:0030288">
    <property type="term" value="C:outer membrane-bounded periplasmic space"/>
    <property type="evidence" value="ECO:0007669"/>
    <property type="project" value="TreeGrafter"/>
</dbReference>
<proteinExistence type="inferred from homology"/>
<dbReference type="InterPro" id="IPR006179">
    <property type="entry name" value="5_nucleotidase/apyrase"/>
</dbReference>
<evidence type="ECO:0000259" key="3">
    <source>
        <dbReference type="Pfam" id="PF00149"/>
    </source>
</evidence>
<keyword evidence="1" id="KW-0732">Signal</keyword>
<keyword evidence="6" id="KW-1185">Reference proteome</keyword>